<dbReference type="Pfam" id="PF03328">
    <property type="entry name" value="HpcH_HpaI"/>
    <property type="match status" value="1"/>
</dbReference>
<dbReference type="SUPFAM" id="SSF51621">
    <property type="entry name" value="Phosphoenolpyruvate/pyruvate domain"/>
    <property type="match status" value="1"/>
</dbReference>
<gene>
    <name evidence="5" type="ORF">FJU11_05570</name>
</gene>
<dbReference type="OrthoDB" id="9802624at2"/>
<dbReference type="Proteomes" id="UP000320314">
    <property type="component" value="Unassembled WGS sequence"/>
</dbReference>
<keyword evidence="6" id="KW-1185">Reference proteome</keyword>
<feature type="domain" description="HpcH/HpaI aldolase/citrate lyase" evidence="4">
    <location>
        <begin position="18"/>
        <end position="234"/>
    </location>
</feature>
<dbReference type="GO" id="GO:0005737">
    <property type="term" value="C:cytoplasm"/>
    <property type="evidence" value="ECO:0007669"/>
    <property type="project" value="TreeGrafter"/>
</dbReference>
<dbReference type="EMBL" id="VHLH01000007">
    <property type="protein sequence ID" value="TPW30196.1"/>
    <property type="molecule type" value="Genomic_DNA"/>
</dbReference>
<dbReference type="Gene3D" id="3.20.20.60">
    <property type="entry name" value="Phosphoenolpyruvate-binding domains"/>
    <property type="match status" value="1"/>
</dbReference>
<dbReference type="InterPro" id="IPR050251">
    <property type="entry name" value="HpcH-HpaI_aldolase"/>
</dbReference>
<keyword evidence="2" id="KW-0479">Metal-binding</keyword>
<organism evidence="5 6">
    <name type="scientific">Pararhizobium mangrovi</name>
    <dbReference type="NCBI Taxonomy" id="2590452"/>
    <lineage>
        <taxon>Bacteria</taxon>
        <taxon>Pseudomonadati</taxon>
        <taxon>Pseudomonadota</taxon>
        <taxon>Alphaproteobacteria</taxon>
        <taxon>Hyphomicrobiales</taxon>
        <taxon>Rhizobiaceae</taxon>
        <taxon>Rhizobium/Agrobacterium group</taxon>
        <taxon>Pararhizobium</taxon>
    </lineage>
</organism>
<evidence type="ECO:0000256" key="2">
    <source>
        <dbReference type="ARBA" id="ARBA00022723"/>
    </source>
</evidence>
<dbReference type="InterPro" id="IPR015813">
    <property type="entry name" value="Pyrv/PenolPyrv_kinase-like_dom"/>
</dbReference>
<evidence type="ECO:0000313" key="6">
    <source>
        <dbReference type="Proteomes" id="UP000320314"/>
    </source>
</evidence>
<dbReference type="RefSeq" id="WP_141166047.1">
    <property type="nucleotide sequence ID" value="NZ_VHLH01000007.1"/>
</dbReference>
<dbReference type="PANTHER" id="PTHR30502:SF0">
    <property type="entry name" value="PHOSPHOENOLPYRUVATE CARBOXYLASE FAMILY PROTEIN"/>
    <property type="match status" value="1"/>
</dbReference>
<sequence>MANFRERIRGGEPFGGSFAAIPHPVAVEVLANAGLDVLCIDWEHAQIGRERIEDLLRAAGTTPTLVRVPGHGAEAIAASLDAGAAGVLVPRVETAEDAHHAVAATRYPPLGARGAGPGRAAGYGYDIAAYIERANRSLALAVQVETRRGVENVEAIAAVEEVDLVFVGPGDLAVSLGVTPDDPAPLEAAIARVIEVCRAAGKSVGIFRPDTSDVERWREAGVSFFLFASDTMLLGAGASETAARFKATKE</sequence>
<name>A0A506UA12_9HYPH</name>
<dbReference type="InterPro" id="IPR040442">
    <property type="entry name" value="Pyrv_kinase-like_dom_sf"/>
</dbReference>
<comment type="similarity">
    <text evidence="1">Belongs to the HpcH/HpaI aldolase family.</text>
</comment>
<dbReference type="InterPro" id="IPR005000">
    <property type="entry name" value="Aldolase/citrate-lyase_domain"/>
</dbReference>
<evidence type="ECO:0000256" key="3">
    <source>
        <dbReference type="ARBA" id="ARBA00023239"/>
    </source>
</evidence>
<evidence type="ECO:0000256" key="1">
    <source>
        <dbReference type="ARBA" id="ARBA00005568"/>
    </source>
</evidence>
<comment type="caution">
    <text evidence="5">The sequence shown here is derived from an EMBL/GenBank/DDBJ whole genome shotgun (WGS) entry which is preliminary data.</text>
</comment>
<evidence type="ECO:0000313" key="5">
    <source>
        <dbReference type="EMBL" id="TPW30196.1"/>
    </source>
</evidence>
<keyword evidence="3" id="KW-0456">Lyase</keyword>
<dbReference type="AlphaFoldDB" id="A0A506UA12"/>
<dbReference type="GO" id="GO:0016832">
    <property type="term" value="F:aldehyde-lyase activity"/>
    <property type="evidence" value="ECO:0007669"/>
    <property type="project" value="TreeGrafter"/>
</dbReference>
<reference evidence="5 6" key="1">
    <citation type="submission" date="2019-06" db="EMBL/GenBank/DDBJ databases">
        <authorList>
            <person name="Li M."/>
        </authorList>
    </citation>
    <scope>NUCLEOTIDE SEQUENCE [LARGE SCALE GENOMIC DNA]</scope>
    <source>
        <strain evidence="5 6">BGMRC6574</strain>
    </source>
</reference>
<protein>
    <submittedName>
        <fullName evidence="5">4-hydroxy-2-oxovalerate aldolase</fullName>
    </submittedName>
</protein>
<dbReference type="GO" id="GO:0046872">
    <property type="term" value="F:metal ion binding"/>
    <property type="evidence" value="ECO:0007669"/>
    <property type="project" value="UniProtKB-KW"/>
</dbReference>
<accession>A0A506UA12</accession>
<evidence type="ECO:0000259" key="4">
    <source>
        <dbReference type="Pfam" id="PF03328"/>
    </source>
</evidence>
<dbReference type="PANTHER" id="PTHR30502">
    <property type="entry name" value="2-KETO-3-DEOXY-L-RHAMNONATE ALDOLASE"/>
    <property type="match status" value="1"/>
</dbReference>
<proteinExistence type="inferred from homology"/>